<dbReference type="EMBL" id="CAADFS010000178">
    <property type="protein sequence ID" value="VFK52410.1"/>
    <property type="molecule type" value="Genomic_DNA"/>
</dbReference>
<gene>
    <name evidence="2" type="ORF">BECKTC1821D_GA0114238_11784</name>
    <name evidence="3" type="ORF">BECKTC1821F_GA0114240_11592</name>
</gene>
<proteinExistence type="inferred from homology"/>
<organism evidence="2">
    <name type="scientific">Candidatus Kentrum sp. TC</name>
    <dbReference type="NCBI Taxonomy" id="2126339"/>
    <lineage>
        <taxon>Bacteria</taxon>
        <taxon>Pseudomonadati</taxon>
        <taxon>Pseudomonadota</taxon>
        <taxon>Gammaproteobacteria</taxon>
        <taxon>Candidatus Kentrum</taxon>
    </lineage>
</organism>
<dbReference type="InterPro" id="IPR038673">
    <property type="entry name" value="OprB_sf"/>
</dbReference>
<dbReference type="AlphaFoldDB" id="A0A450ZF61"/>
<reference evidence="2" key="1">
    <citation type="submission" date="2019-02" db="EMBL/GenBank/DDBJ databases">
        <authorList>
            <person name="Gruber-Vodicka R. H."/>
            <person name="Seah K. B. B."/>
        </authorList>
    </citation>
    <scope>NUCLEOTIDE SEQUENCE</scope>
    <source>
        <strain evidence="2">BECK_BZ123</strain>
        <strain evidence="3">BECK_BZ126</strain>
    </source>
</reference>
<evidence type="ECO:0000256" key="1">
    <source>
        <dbReference type="ARBA" id="ARBA00008769"/>
    </source>
</evidence>
<dbReference type="EMBL" id="CAADFW010000159">
    <property type="protein sequence ID" value="VFK65031.1"/>
    <property type="molecule type" value="Genomic_DNA"/>
</dbReference>
<accession>A0A450ZF61</accession>
<sequence>MSIRKNKTFQSHLMTRRPMSIDESRIPPAVFLSHSEKKPPPCIGLGITSATLLSAISSFSASAYDITDKFSVDATITGVFQHGEFSDVGIDDASRGTVVTDVGINFNPTDQDEFEIVVSVASGEALNAISPFAAHPLYADDLTDAIEDINGRGRDYLLRAWYKHTFVLSHNTSFGLAGGIIEATDYLDDNAFANDEVSQFMNDAFVNNTLMVPPSFDFGVGGTLDIGERWSLRGVWMSTKDTDRVNKPDKAYDYFGGQLGFHPQSTWGKGNYRLIAHGSSNDFSAPGGARSERLFSLGLSLDQQLGDDFGAFARFFWQENDAVIDHDTLYSGGVHISGKRWGRTSDEAGLGYAHLSGGNGNIQGTDIVEGYIKFGILAYTDLSLDVQYLDERTKGNNDPRGFVYGVRVNAYF</sequence>
<protein>
    <submittedName>
        <fullName evidence="2">Porin</fullName>
    </submittedName>
</protein>
<evidence type="ECO:0000313" key="2">
    <source>
        <dbReference type="EMBL" id="VFK52410.1"/>
    </source>
</evidence>
<dbReference type="Gene3D" id="2.40.160.180">
    <property type="entry name" value="Carbohydrate-selective porin OprB"/>
    <property type="match status" value="1"/>
</dbReference>
<name>A0A450ZF61_9GAMM</name>
<comment type="similarity">
    <text evidence="1">Belongs to the OprB family.</text>
</comment>
<evidence type="ECO:0000313" key="3">
    <source>
        <dbReference type="EMBL" id="VFK65031.1"/>
    </source>
</evidence>